<comment type="caution">
    <text evidence="1">The sequence shown here is derived from an EMBL/GenBank/DDBJ whole genome shotgun (WGS) entry which is preliminary data.</text>
</comment>
<protein>
    <submittedName>
        <fullName evidence="1">Tripartite tricarboxylate transporter substrate binding protein</fullName>
    </submittedName>
</protein>
<proteinExistence type="predicted"/>
<reference evidence="1 2" key="1">
    <citation type="submission" date="2018-09" db="EMBL/GenBank/DDBJ databases">
        <title>Acidovorax cavernicola nov. sp. isolated from Gruta de las Maravillas (Aracena, Spain).</title>
        <authorList>
            <person name="Jurado V."/>
            <person name="Gutierrez-Patricio S."/>
            <person name="Gonzalez-Pimentel J.L."/>
            <person name="Miller A.Z."/>
            <person name="Laiz L."/>
            <person name="Saiz-Jimenez C."/>
        </authorList>
    </citation>
    <scope>NUCLEOTIDE SEQUENCE [LARGE SCALE GENOMIC DNA]</scope>
    <source>
        <strain evidence="1 2">1011MAR4D40.2</strain>
    </source>
</reference>
<dbReference type="AlphaFoldDB" id="A0A9X8CXR4"/>
<dbReference type="Gene3D" id="3.40.190.150">
    <property type="entry name" value="Bordetella uptake gene, domain 1"/>
    <property type="match status" value="1"/>
</dbReference>
<evidence type="ECO:0000313" key="2">
    <source>
        <dbReference type="Proteomes" id="UP000265619"/>
    </source>
</evidence>
<dbReference type="InterPro" id="IPR042100">
    <property type="entry name" value="Bug_dom1"/>
</dbReference>
<gene>
    <name evidence="1" type="ORF">D3H34_33355</name>
</gene>
<dbReference type="EMBL" id="QXMN01000311">
    <property type="protein sequence ID" value="RIX68934.1"/>
    <property type="molecule type" value="Genomic_DNA"/>
</dbReference>
<feature type="non-terminal residue" evidence="1">
    <location>
        <position position="1"/>
    </location>
</feature>
<evidence type="ECO:0000313" key="1">
    <source>
        <dbReference type="EMBL" id="RIX68934.1"/>
    </source>
</evidence>
<accession>A0A9X8CXR4</accession>
<name>A0A9X8CXR4_9BURK</name>
<organism evidence="1 2">
    <name type="scientific">Acidovorax cavernicola</name>
    <dbReference type="NCBI Taxonomy" id="1675792"/>
    <lineage>
        <taxon>Bacteria</taxon>
        <taxon>Pseudomonadati</taxon>
        <taxon>Pseudomonadota</taxon>
        <taxon>Betaproteobacteria</taxon>
        <taxon>Burkholderiales</taxon>
        <taxon>Comamonadaceae</taxon>
        <taxon>Acidovorax</taxon>
    </lineage>
</organism>
<sequence>DAPDVKERITSVGGEPFTGSSAEVKKFIDLQTQRMGKVMRDGNIRAE</sequence>
<keyword evidence="2" id="KW-1185">Reference proteome</keyword>
<dbReference type="Proteomes" id="UP000265619">
    <property type="component" value="Unassembled WGS sequence"/>
</dbReference>